<feature type="region of interest" description="Disordered" evidence="8">
    <location>
        <begin position="38"/>
        <end position="77"/>
    </location>
</feature>
<dbReference type="SUPFAM" id="SSF57903">
    <property type="entry name" value="FYVE/PHD zinc finger"/>
    <property type="match status" value="1"/>
</dbReference>
<dbReference type="InterPro" id="IPR027417">
    <property type="entry name" value="P-loop_NTPase"/>
</dbReference>
<proteinExistence type="inferred from homology"/>
<sequence>MWIDKYAPTSSHELCVAPKKVEQVRNFLSSYIDYIHESRRRHQQQQQQSHQASSSNGGGTEIMMTNSNHHNSNTTTIITPPETKLMILIGNPGVGKSAMVRTLAMEMNLQILSWNDAHVEYNNNHNNSSSTSYLQLPQNDDGLGSGSGYYYDALPYQSQLNSFDEFLTMSGAGMQSLDIVGGGDADATVAMMTTPNTVDLPRGRNGRTHKLPKKTNNLLKKDEQKMEDDVVGSVILVEEIPNLYNAEAALSFRNIMERHIQRTQIPTIFIYSDVHEGNHRPEDLERLFPIHLLNSPSVQMVPIHPVTKSKMKKCLQSIANAELTEKGGGSYSPSAVDYEDMHLASGGDLRHAIFAMQFRYCCSSRSITTSSVGRTGHDDDGNDSSTKKDAKLSTFHALGKLLYAKRKQQPSRVVAIYSDDEELTAGTSSNPATTNIDILSKWDDGRDPLEFIPEDVLSRIDMGIGPALSFLSYHSPDFFTDISDMCRSYDLLSDAVLFVDRFTGQQGDGPFPDEYASCIGGRAVADANKHPAPPQFRQLSAPKVFSVMKKSRENEAKIELLRKRLSMVVHNGGGGGGQERTSIHNTIGSAHQFITDSLPYMRTVIPQDGDNDSDATTLDGEERSAIIVHDDKDDDGCNSSVDLLAEDDDDANNNYSDTCQSSNQNGQLQNQQQGATSTLTSALSPISPATKTLNRLSQFSSSEGGAELCMHLLADAAAAVYASATEDIIVASYHENYSEESLQVRSDGSNTLQLPVSTSNNRQVDDGTTVEMSCGDGGGGEHNATPTIIGATTTTDVNSVDDDIVIKRRQQCLRKLKEYFMSTNNSSSYAKQQHHKQERNKMPASLTIPFCRRCNHPAAAATTTTTTASAAATASHALLPPHHGLCPQHSEFFDSGSYEILNLIVDGYLLVSCKACMYQFDNGGRMNKALCHADGCLRRKKSKKKTSSDSSSTNITSINNNDHELDVGGGDSRNESGDVQLTSLPVPTSTIDLSNMDNTIDHSKMDIIDQVTDDVNQVPSPDHFDSSGHPLSDYERLRLRKIQRNNARLDQLGLLANTRPINAIKNPKGGNKVSEKQFPGTSTLRCNPRRAATTLPEGGGTNRVANDQATSTADDAGGDREKDAMSKQDLSDVVACNECSAEKQIGAKSSQFHDHSCQVRVGSSNNKEIKRLSDDCDDDEVDQRKLREHSRMAAKAGRNDDGTQRKHMSTPRGRSNKVAERTDAVPKTPKLLPRRQSDTNKLLVREESSESSIVASSILRGHAKLTNSNTHRPTPSPLHRQGTNPPQIPSLTPLPSWIKEFTSESLNETVPSPRGSKWLPCSNPWGKVGHEDNDFVILSPFQSETLHDVLLTNNHLKMPKRFVANPLEVGSPYHATHCSPARGGYSVLRLRRDRASLRPWGFTVRLHEFGGACLVDNIEPLSPAEAAEDISGWVNENASSGLKHHDMILCIDGKCIGNMTMAELQIELDVCGSELLLTVARFDIQEVDTNQESATLQDLAMEWNNFGACASLKRKRVSFEDDRRSKTQHVLDFESYSAGSEGDDKQDNDSDNELHGVEVDDWRKNAHPHHMAIAEEVAEDNTRSREMSQCSESDIAKLGGTASIPMAAELGCSKCKRELRTGIKTTQAHDSNCPRKGNPRNSKSTTTKQRKGESAEQKSTSQEKLYVYGTIDGESKFTSKRDANNRSSREHDVDDDSLSLGTKDDSDDEDDVESPPETTKRGGKVVSLSMAAKLGCNKCKRELRTGIKTNKAHDQNCPRKFKPKTTTKRRKNGARAAHSTRSGKTSDNSSNPNTKESRLPKSTTQKHVSHIDGASGDDDEFSTSKRAANDQSSGDQIDDGSISCGTNDDSDGEDDSNSEEDGDENPWLGCVCGNTHPHPIKVFWIQCEGCEAWYNAAEECLGFDETAAKELSDWCCWACDPPVAGLGL</sequence>
<feature type="compositionally biased region" description="Low complexity" evidence="8">
    <location>
        <begin position="44"/>
        <end position="55"/>
    </location>
</feature>
<feature type="compositionally biased region" description="Basic and acidic residues" evidence="8">
    <location>
        <begin position="961"/>
        <end position="976"/>
    </location>
</feature>
<feature type="region of interest" description="Disordered" evidence="8">
    <location>
        <begin position="1626"/>
        <end position="1863"/>
    </location>
</feature>
<comment type="similarity">
    <text evidence="2">Belongs to the rad17/RAD24 family.</text>
</comment>
<feature type="region of interest" description="Disordered" evidence="8">
    <location>
        <begin position="1090"/>
        <end position="1126"/>
    </location>
</feature>
<keyword evidence="3" id="KW-0547">Nucleotide-binding</keyword>
<evidence type="ECO:0000256" key="6">
    <source>
        <dbReference type="ARBA" id="ARBA00023242"/>
    </source>
</evidence>
<dbReference type="EMBL" id="JALLBG020000172">
    <property type="protein sequence ID" value="KAL3760758.1"/>
    <property type="molecule type" value="Genomic_DNA"/>
</dbReference>
<dbReference type="SUPFAM" id="SSF50156">
    <property type="entry name" value="PDZ domain-like"/>
    <property type="match status" value="1"/>
</dbReference>
<feature type="compositionally biased region" description="Low complexity" evidence="8">
    <location>
        <begin position="65"/>
        <end position="77"/>
    </location>
</feature>
<name>A0ABD3M9X0_9STRA</name>
<feature type="compositionally biased region" description="Basic and acidic residues" evidence="8">
    <location>
        <begin position="1739"/>
        <end position="1757"/>
    </location>
</feature>
<keyword evidence="4" id="KW-0227">DNA damage</keyword>
<dbReference type="PANTHER" id="PTHR12172:SF0">
    <property type="entry name" value="CELL CYCLE CHECKPOINT PROTEIN RAD17"/>
    <property type="match status" value="1"/>
</dbReference>
<evidence type="ECO:0000256" key="7">
    <source>
        <dbReference type="ARBA" id="ARBA00023306"/>
    </source>
</evidence>
<evidence type="ECO:0000256" key="8">
    <source>
        <dbReference type="SAM" id="MobiDB-lite"/>
    </source>
</evidence>
<dbReference type="SUPFAM" id="SSF52540">
    <property type="entry name" value="P-loop containing nucleoside triphosphate hydrolases"/>
    <property type="match status" value="1"/>
</dbReference>
<feature type="compositionally biased region" description="Polar residues" evidence="8">
    <location>
        <begin position="1103"/>
        <end position="1113"/>
    </location>
</feature>
<feature type="compositionally biased region" description="Acidic residues" evidence="8">
    <location>
        <begin position="1848"/>
        <end position="1863"/>
    </location>
</feature>
<evidence type="ECO:0000256" key="1">
    <source>
        <dbReference type="ARBA" id="ARBA00004123"/>
    </source>
</evidence>
<feature type="compositionally biased region" description="Basic and acidic residues" evidence="8">
    <location>
        <begin position="1182"/>
        <end position="1204"/>
    </location>
</feature>
<dbReference type="PANTHER" id="PTHR12172">
    <property type="entry name" value="CELL CYCLE CHECKPOINT PROTEIN RAD17"/>
    <property type="match status" value="1"/>
</dbReference>
<comment type="subcellular location">
    <subcellularLocation>
        <location evidence="1">Nucleus</location>
    </subcellularLocation>
</comment>
<dbReference type="InterPro" id="IPR011011">
    <property type="entry name" value="Znf_FYVE_PHD"/>
</dbReference>
<dbReference type="InterPro" id="IPR036034">
    <property type="entry name" value="PDZ_sf"/>
</dbReference>
<feature type="compositionally biased region" description="Basic and acidic residues" evidence="8">
    <location>
        <begin position="1117"/>
        <end position="1126"/>
    </location>
</feature>
<evidence type="ECO:0000256" key="5">
    <source>
        <dbReference type="ARBA" id="ARBA00022840"/>
    </source>
</evidence>
<reference evidence="10 11" key="1">
    <citation type="submission" date="2024-10" db="EMBL/GenBank/DDBJ databases">
        <title>Updated reference genomes for cyclostephanoid diatoms.</title>
        <authorList>
            <person name="Roberts W.R."/>
            <person name="Alverson A.J."/>
        </authorList>
    </citation>
    <scope>NUCLEOTIDE SEQUENCE [LARGE SCALE GENOMIC DNA]</scope>
    <source>
        <strain evidence="10 11">AJA232-27</strain>
    </source>
</reference>
<keyword evidence="6" id="KW-0539">Nucleus</keyword>
<feature type="region of interest" description="Disordered" evidence="8">
    <location>
        <begin position="638"/>
        <end position="681"/>
    </location>
</feature>
<keyword evidence="11" id="KW-1185">Reference proteome</keyword>
<dbReference type="GO" id="GO:0005524">
    <property type="term" value="F:ATP binding"/>
    <property type="evidence" value="ECO:0007669"/>
    <property type="project" value="UniProtKB-KW"/>
</dbReference>
<feature type="compositionally biased region" description="Polar residues" evidence="8">
    <location>
        <begin position="744"/>
        <end position="762"/>
    </location>
</feature>
<feature type="compositionally biased region" description="Basic and acidic residues" evidence="8">
    <location>
        <begin position="1542"/>
        <end position="1554"/>
    </location>
</feature>
<dbReference type="Gene3D" id="3.30.40.10">
    <property type="entry name" value="Zinc/RING finger domain, C3HC4 (zinc finger)"/>
    <property type="match status" value="1"/>
</dbReference>
<feature type="region of interest" description="Disordered" evidence="8">
    <location>
        <begin position="942"/>
        <end position="994"/>
    </location>
</feature>
<feature type="compositionally biased region" description="Low complexity" evidence="8">
    <location>
        <begin position="948"/>
        <end position="960"/>
    </location>
</feature>
<dbReference type="GO" id="GO:0006974">
    <property type="term" value="P:DNA damage response"/>
    <property type="evidence" value="ECO:0007669"/>
    <property type="project" value="UniProtKB-KW"/>
</dbReference>
<dbReference type="Proteomes" id="UP001530293">
    <property type="component" value="Unassembled WGS sequence"/>
</dbReference>
<feature type="compositionally biased region" description="Acidic residues" evidence="8">
    <location>
        <begin position="1705"/>
        <end position="1714"/>
    </location>
</feature>
<dbReference type="CDD" id="cd15517">
    <property type="entry name" value="PHD_TCF19_like"/>
    <property type="match status" value="1"/>
</dbReference>
<accession>A0ABD3M9X0</accession>
<comment type="caution">
    <text evidence="10">The sequence shown here is derived from an EMBL/GenBank/DDBJ whole genome shotgun (WGS) entry which is preliminary data.</text>
</comment>
<dbReference type="Gene3D" id="3.40.50.300">
    <property type="entry name" value="P-loop containing nucleotide triphosphate hydrolases"/>
    <property type="match status" value="1"/>
</dbReference>
<feature type="compositionally biased region" description="Basic residues" evidence="8">
    <location>
        <begin position="1759"/>
        <end position="1773"/>
    </location>
</feature>
<feature type="compositionally biased region" description="Polar residues" evidence="8">
    <location>
        <begin position="1779"/>
        <end position="1806"/>
    </location>
</feature>
<feature type="region of interest" description="Disordered" evidence="8">
    <location>
        <begin position="1169"/>
        <end position="1294"/>
    </location>
</feature>
<evidence type="ECO:0000256" key="2">
    <source>
        <dbReference type="ARBA" id="ARBA00006168"/>
    </source>
</evidence>
<gene>
    <name evidence="10" type="ORF">ACHAWU_003666</name>
</gene>
<evidence type="ECO:0000256" key="3">
    <source>
        <dbReference type="ARBA" id="ARBA00022741"/>
    </source>
</evidence>
<evidence type="ECO:0000313" key="11">
    <source>
        <dbReference type="Proteomes" id="UP001530293"/>
    </source>
</evidence>
<feature type="region of interest" description="Disordered" evidence="8">
    <location>
        <begin position="369"/>
        <end position="388"/>
    </location>
</feature>
<feature type="compositionally biased region" description="Basic and acidic residues" evidence="8">
    <location>
        <begin position="375"/>
        <end position="388"/>
    </location>
</feature>
<dbReference type="PROSITE" id="PS50106">
    <property type="entry name" value="PDZ"/>
    <property type="match status" value="1"/>
</dbReference>
<feature type="compositionally biased region" description="Low complexity" evidence="8">
    <location>
        <begin position="1830"/>
        <end position="1843"/>
    </location>
</feature>
<feature type="domain" description="PDZ" evidence="9">
    <location>
        <begin position="1387"/>
        <end position="1483"/>
    </location>
</feature>
<feature type="compositionally biased region" description="Low complexity" evidence="8">
    <location>
        <begin position="660"/>
        <end position="674"/>
    </location>
</feature>
<evidence type="ECO:0000256" key="4">
    <source>
        <dbReference type="ARBA" id="ARBA00022763"/>
    </source>
</evidence>
<evidence type="ECO:0000259" key="9">
    <source>
        <dbReference type="PROSITE" id="PS50106"/>
    </source>
</evidence>
<feature type="compositionally biased region" description="Low complexity" evidence="8">
    <location>
        <begin position="1250"/>
        <end position="1260"/>
    </location>
</feature>
<feature type="compositionally biased region" description="Basic and acidic residues" evidence="8">
    <location>
        <begin position="1235"/>
        <end position="1248"/>
    </location>
</feature>
<evidence type="ECO:0000313" key="10">
    <source>
        <dbReference type="EMBL" id="KAL3760758.1"/>
    </source>
</evidence>
<feature type="region of interest" description="Disordered" evidence="8">
    <location>
        <begin position="744"/>
        <end position="768"/>
    </location>
</feature>
<dbReference type="Gene3D" id="2.30.42.10">
    <property type="match status" value="1"/>
</dbReference>
<feature type="compositionally biased region" description="Basic and acidic residues" evidence="8">
    <location>
        <begin position="1673"/>
        <end position="1692"/>
    </location>
</feature>
<feature type="region of interest" description="Disordered" evidence="8">
    <location>
        <begin position="1530"/>
        <end position="1554"/>
    </location>
</feature>
<dbReference type="GO" id="GO:0005634">
    <property type="term" value="C:nucleus"/>
    <property type="evidence" value="ECO:0007669"/>
    <property type="project" value="UniProtKB-SubCell"/>
</dbReference>
<dbReference type="InterPro" id="IPR004582">
    <property type="entry name" value="Checkpoint_prot_Rad17_Rad24"/>
</dbReference>
<protein>
    <recommendedName>
        <fullName evidence="9">PDZ domain-containing protein</fullName>
    </recommendedName>
</protein>
<dbReference type="InterPro" id="IPR013083">
    <property type="entry name" value="Znf_RING/FYVE/PHD"/>
</dbReference>
<organism evidence="10 11">
    <name type="scientific">Discostella pseudostelligera</name>
    <dbReference type="NCBI Taxonomy" id="259834"/>
    <lineage>
        <taxon>Eukaryota</taxon>
        <taxon>Sar</taxon>
        <taxon>Stramenopiles</taxon>
        <taxon>Ochrophyta</taxon>
        <taxon>Bacillariophyta</taxon>
        <taxon>Coscinodiscophyceae</taxon>
        <taxon>Thalassiosirophycidae</taxon>
        <taxon>Stephanodiscales</taxon>
        <taxon>Stephanodiscaceae</taxon>
        <taxon>Discostella</taxon>
    </lineage>
</organism>
<keyword evidence="7" id="KW-0131">Cell cycle</keyword>
<dbReference type="InterPro" id="IPR001478">
    <property type="entry name" value="PDZ"/>
</dbReference>
<feature type="compositionally biased region" description="Polar residues" evidence="8">
    <location>
        <begin position="977"/>
        <end position="994"/>
    </location>
</feature>
<keyword evidence="5" id="KW-0067">ATP-binding</keyword>